<evidence type="ECO:0000313" key="10">
    <source>
        <dbReference type="EMBL" id="RST88416.1"/>
    </source>
</evidence>
<feature type="domain" description="Alkaline proteinase inhibitor/ Outer membrane lipoprotein Omp19" evidence="9">
    <location>
        <begin position="95"/>
        <end position="185"/>
    </location>
</feature>
<gene>
    <name evidence="10" type="ORF">EJC49_00745</name>
</gene>
<dbReference type="InterPro" id="IPR016085">
    <property type="entry name" value="Protease_inh_B-barrel_dom"/>
</dbReference>
<comment type="similarity">
    <text evidence="2">Belongs to the rhizobiaceae omp19 lipoprotein family.</text>
</comment>
<evidence type="ECO:0000256" key="8">
    <source>
        <dbReference type="SAM" id="MobiDB-lite"/>
    </source>
</evidence>
<dbReference type="PIRSF" id="PIRSF034005">
    <property type="entry name" value="OM_lipoprot_Omp19_bac"/>
    <property type="match status" value="1"/>
</dbReference>
<evidence type="ECO:0000256" key="2">
    <source>
        <dbReference type="ARBA" id="ARBA00007138"/>
    </source>
</evidence>
<feature type="region of interest" description="Disordered" evidence="8">
    <location>
        <begin position="31"/>
        <end position="91"/>
    </location>
</feature>
<evidence type="ECO:0000313" key="11">
    <source>
        <dbReference type="Proteomes" id="UP000278398"/>
    </source>
</evidence>
<sequence>MLSTAGLTKTGLAAAAMVALAIVSGCQSSRVGSLNTRPEPLQPAPSGAVVASQLPPPSGPSDASSFPPPPGMTNDGQQVAALDPNASAPAGAPDLTAGSVAGVWNATVAGQGCRVATPQTKFGQGFRAGPLRCPIPLDGVKSWNVAGKQLSLYDGNGDLLARLYSSSPERFDGQMTSGQPISLSR</sequence>
<evidence type="ECO:0000256" key="3">
    <source>
        <dbReference type="ARBA" id="ARBA00022729"/>
    </source>
</evidence>
<keyword evidence="5" id="KW-0564">Palmitate</keyword>
<dbReference type="OrthoDB" id="7677911at2"/>
<comment type="subcellular location">
    <subcellularLocation>
        <location evidence="1">Cell outer membrane</location>
        <topology evidence="1">Lipid-anchor</topology>
    </subcellularLocation>
</comment>
<keyword evidence="11" id="KW-1185">Reference proteome</keyword>
<keyword evidence="4" id="KW-0472">Membrane</keyword>
<name>A0A3S0A432_9HYPH</name>
<evidence type="ECO:0000256" key="4">
    <source>
        <dbReference type="ARBA" id="ARBA00023136"/>
    </source>
</evidence>
<dbReference type="InterPro" id="IPR021140">
    <property type="entry name" value="Inh/Omp19"/>
</dbReference>
<dbReference type="AlphaFoldDB" id="A0A3S0A432"/>
<accession>A0A3S0A432</accession>
<dbReference type="SUPFAM" id="SSF50882">
    <property type="entry name" value="beta-Barrel protease inhibitors"/>
    <property type="match status" value="1"/>
</dbReference>
<keyword evidence="7" id="KW-0449">Lipoprotein</keyword>
<dbReference type="Gene3D" id="2.40.128.10">
    <property type="match status" value="1"/>
</dbReference>
<organism evidence="10 11">
    <name type="scientific">Aquibium carbonis</name>
    <dbReference type="NCBI Taxonomy" id="2495581"/>
    <lineage>
        <taxon>Bacteria</taxon>
        <taxon>Pseudomonadati</taxon>
        <taxon>Pseudomonadota</taxon>
        <taxon>Alphaproteobacteria</taxon>
        <taxon>Hyphomicrobiales</taxon>
        <taxon>Phyllobacteriaceae</taxon>
        <taxon>Aquibium</taxon>
    </lineage>
</organism>
<dbReference type="GO" id="GO:0009279">
    <property type="term" value="C:cell outer membrane"/>
    <property type="evidence" value="ECO:0007669"/>
    <property type="project" value="UniProtKB-SubCell"/>
</dbReference>
<proteinExistence type="inferred from homology"/>
<comment type="caution">
    <text evidence="10">The sequence shown here is derived from an EMBL/GenBank/DDBJ whole genome shotgun (WGS) entry which is preliminary data.</text>
</comment>
<evidence type="ECO:0000256" key="7">
    <source>
        <dbReference type="ARBA" id="ARBA00023288"/>
    </source>
</evidence>
<keyword evidence="3" id="KW-0732">Signal</keyword>
<protein>
    <recommendedName>
        <fullName evidence="9">Alkaline proteinase inhibitor/ Outer membrane lipoprotein Omp19 domain-containing protein</fullName>
    </recommendedName>
</protein>
<reference evidence="10 11" key="1">
    <citation type="submission" date="2018-12" db="EMBL/GenBank/DDBJ databases">
        <title>Mesorhizobium carbonis sp. nov., isolated from coal mine water.</title>
        <authorList>
            <person name="Xin W."/>
            <person name="Xu Z."/>
            <person name="Xiang F."/>
            <person name="Zhang J."/>
            <person name="Xi L."/>
            <person name="Liu J."/>
        </authorList>
    </citation>
    <scope>NUCLEOTIDE SEQUENCE [LARGE SCALE GENOMIC DNA]</scope>
    <source>
        <strain evidence="10 11">B2.3</strain>
    </source>
</reference>
<dbReference type="GO" id="GO:0004866">
    <property type="term" value="F:endopeptidase inhibitor activity"/>
    <property type="evidence" value="ECO:0007669"/>
    <property type="project" value="InterPro"/>
</dbReference>
<dbReference type="Pfam" id="PF02974">
    <property type="entry name" value="Inh"/>
    <property type="match status" value="1"/>
</dbReference>
<dbReference type="EMBL" id="RWKW01000002">
    <property type="protein sequence ID" value="RST88416.1"/>
    <property type="molecule type" value="Genomic_DNA"/>
</dbReference>
<evidence type="ECO:0000256" key="5">
    <source>
        <dbReference type="ARBA" id="ARBA00023139"/>
    </source>
</evidence>
<evidence type="ECO:0000259" key="9">
    <source>
        <dbReference type="Pfam" id="PF02974"/>
    </source>
</evidence>
<evidence type="ECO:0000256" key="1">
    <source>
        <dbReference type="ARBA" id="ARBA00004459"/>
    </source>
</evidence>
<dbReference type="Proteomes" id="UP000278398">
    <property type="component" value="Unassembled WGS sequence"/>
</dbReference>
<dbReference type="RefSeq" id="WP_126697690.1">
    <property type="nucleotide sequence ID" value="NZ_RWKW01000002.1"/>
</dbReference>
<keyword evidence="6" id="KW-0998">Cell outer membrane</keyword>
<dbReference type="InterPro" id="IPR010571">
    <property type="entry name" value="OM_lipoprot_Omp19_bac"/>
</dbReference>
<evidence type="ECO:0000256" key="6">
    <source>
        <dbReference type="ARBA" id="ARBA00023237"/>
    </source>
</evidence>